<sequence length="441" mass="48516">MEDNTGTLFNGYKSDGLSGGGHMTIFLNNQKSWEVHGKDSYMPCTALAHTHKNTSGSEASEEEAIESPEPTPSKKKKSKATSVKAETSAQDSDEDPFVVKSPAKKMRKTPKGKRSKSSSKVSSKKTDISDSSSRGSSDEMDVELDSSPLSKKSVPYGKEFDKSIAKAKKMQVDNKKAMRKLGKEMADDEAEIEKYEESGKEGKSEALLEDLVRDPVPSYPKLRKCGIFKPALVDKFMKTTYGAPLVNLPSDRKRPALCISLIVVGEDHTETPKVSGDTYSKFITGTPLMLEYERMVAVLCMVHDVDSMRAQIVDNELTFSTRMEKFSQSPRKRTQKDLFSSFRSDATTSNNSPARQFTYSTLGASDQVPVLDATNLDKPIVIPSGLSSMEKDYPHFGRTVPSNSIALVAYTVGQYKSTHFPNDKSLSFNLIWAAVISDGGE</sequence>
<reference evidence="2 3" key="1">
    <citation type="journal article" date="2008" name="Nature">
        <title>The genome of Laccaria bicolor provides insights into mycorrhizal symbiosis.</title>
        <authorList>
            <person name="Martin F."/>
            <person name="Aerts A."/>
            <person name="Ahren D."/>
            <person name="Brun A."/>
            <person name="Danchin E.G.J."/>
            <person name="Duchaussoy F."/>
            <person name="Gibon J."/>
            <person name="Kohler A."/>
            <person name="Lindquist E."/>
            <person name="Pereda V."/>
            <person name="Salamov A."/>
            <person name="Shapiro H.J."/>
            <person name="Wuyts J."/>
            <person name="Blaudez D."/>
            <person name="Buee M."/>
            <person name="Brokstein P."/>
            <person name="Canbaeck B."/>
            <person name="Cohen D."/>
            <person name="Courty P.E."/>
            <person name="Coutinho P.M."/>
            <person name="Delaruelle C."/>
            <person name="Detter J.C."/>
            <person name="Deveau A."/>
            <person name="DiFazio S."/>
            <person name="Duplessis S."/>
            <person name="Fraissinet-Tachet L."/>
            <person name="Lucic E."/>
            <person name="Frey-Klett P."/>
            <person name="Fourrey C."/>
            <person name="Feussner I."/>
            <person name="Gay G."/>
            <person name="Grimwood J."/>
            <person name="Hoegger P.J."/>
            <person name="Jain P."/>
            <person name="Kilaru S."/>
            <person name="Labbe J."/>
            <person name="Lin Y.C."/>
            <person name="Legue V."/>
            <person name="Le Tacon F."/>
            <person name="Marmeisse R."/>
            <person name="Melayah D."/>
            <person name="Montanini B."/>
            <person name="Muratet M."/>
            <person name="Nehls U."/>
            <person name="Niculita-Hirzel H."/>
            <person name="Oudot-Le Secq M.P."/>
            <person name="Peter M."/>
            <person name="Quesneville H."/>
            <person name="Rajashekar B."/>
            <person name="Reich M."/>
            <person name="Rouhier N."/>
            <person name="Schmutz J."/>
            <person name="Yin T."/>
            <person name="Chalot M."/>
            <person name="Henrissat B."/>
            <person name="Kuees U."/>
            <person name="Lucas S."/>
            <person name="Van de Peer Y."/>
            <person name="Podila G.K."/>
            <person name="Polle A."/>
            <person name="Pukkila P.J."/>
            <person name="Richardson P.M."/>
            <person name="Rouze P."/>
            <person name="Sanders I.R."/>
            <person name="Stajich J.E."/>
            <person name="Tunlid A."/>
            <person name="Tuskan G."/>
            <person name="Grigoriev I.V."/>
        </authorList>
    </citation>
    <scope>NUCLEOTIDE SEQUENCE [LARGE SCALE GENOMIC DNA]</scope>
    <source>
        <strain evidence="3">S238N-H82 / ATCC MYA-4686</strain>
    </source>
</reference>
<name>B0CUN6_LACBS</name>
<organism evidence="3">
    <name type="scientific">Laccaria bicolor (strain S238N-H82 / ATCC MYA-4686)</name>
    <name type="common">Bicoloured deceiver</name>
    <name type="synonym">Laccaria laccata var. bicolor</name>
    <dbReference type="NCBI Taxonomy" id="486041"/>
    <lineage>
        <taxon>Eukaryota</taxon>
        <taxon>Fungi</taxon>
        <taxon>Dikarya</taxon>
        <taxon>Basidiomycota</taxon>
        <taxon>Agaricomycotina</taxon>
        <taxon>Agaricomycetes</taxon>
        <taxon>Agaricomycetidae</taxon>
        <taxon>Agaricales</taxon>
        <taxon>Agaricineae</taxon>
        <taxon>Hydnangiaceae</taxon>
        <taxon>Laccaria</taxon>
    </lineage>
</organism>
<dbReference type="AlphaFoldDB" id="B0CUN6"/>
<dbReference type="EMBL" id="DS547092">
    <property type="protein sequence ID" value="EDR14123.1"/>
    <property type="molecule type" value="Genomic_DNA"/>
</dbReference>
<evidence type="ECO:0000313" key="3">
    <source>
        <dbReference type="Proteomes" id="UP000001194"/>
    </source>
</evidence>
<dbReference type="RefSeq" id="XP_001874682.1">
    <property type="nucleotide sequence ID" value="XM_001874647.1"/>
</dbReference>
<gene>
    <name evidence="2" type="ORF">LACBIDRAFT_321929</name>
</gene>
<feature type="compositionally biased region" description="Basic residues" evidence="1">
    <location>
        <begin position="102"/>
        <end position="117"/>
    </location>
</feature>
<protein>
    <submittedName>
        <fullName evidence="2">Predicted protein</fullName>
    </submittedName>
</protein>
<keyword evidence="3" id="KW-1185">Reference proteome</keyword>
<evidence type="ECO:0000313" key="2">
    <source>
        <dbReference type="EMBL" id="EDR14123.1"/>
    </source>
</evidence>
<dbReference type="GeneID" id="6070421"/>
<feature type="region of interest" description="Disordered" evidence="1">
    <location>
        <begin position="47"/>
        <end position="155"/>
    </location>
</feature>
<dbReference type="KEGG" id="lbc:LACBIDRAFT_321929"/>
<feature type="compositionally biased region" description="Low complexity" evidence="1">
    <location>
        <begin position="80"/>
        <end position="89"/>
    </location>
</feature>
<proteinExistence type="predicted"/>
<evidence type="ECO:0000256" key="1">
    <source>
        <dbReference type="SAM" id="MobiDB-lite"/>
    </source>
</evidence>
<accession>B0CUN6</accession>
<dbReference type="InParanoid" id="B0CUN6"/>
<dbReference type="OrthoDB" id="3067694at2759"/>
<dbReference type="HOGENOM" id="CLU_621228_0_0_1"/>
<dbReference type="Proteomes" id="UP000001194">
    <property type="component" value="Unassembled WGS sequence"/>
</dbReference>